<gene>
    <name evidence="2" type="ORF">BSAL_60085</name>
</gene>
<dbReference type="InterPro" id="IPR036291">
    <property type="entry name" value="NAD(P)-bd_dom_sf"/>
</dbReference>
<keyword evidence="3" id="KW-1185">Reference proteome</keyword>
<dbReference type="Gene3D" id="3.40.50.720">
    <property type="entry name" value="NAD(P)-binding Rossmann-like Domain"/>
    <property type="match status" value="1"/>
</dbReference>
<protein>
    <submittedName>
        <fullName evidence="2">Short chain dehydrogenase, putative</fullName>
    </submittedName>
</protein>
<feature type="compositionally biased region" description="Low complexity" evidence="1">
    <location>
        <begin position="182"/>
        <end position="205"/>
    </location>
</feature>
<dbReference type="Pfam" id="PF00106">
    <property type="entry name" value="adh_short"/>
    <property type="match status" value="1"/>
</dbReference>
<dbReference type="Proteomes" id="UP000051952">
    <property type="component" value="Unassembled WGS sequence"/>
</dbReference>
<dbReference type="SUPFAM" id="SSF51735">
    <property type="entry name" value="NAD(P)-binding Rossmann-fold domains"/>
    <property type="match status" value="1"/>
</dbReference>
<dbReference type="InterPro" id="IPR002347">
    <property type="entry name" value="SDR_fam"/>
</dbReference>
<sequence length="383" mass="41466">MISRLPEPQPSRWTKVKDALVLPGILGFARCGAVSTKTTSPPAQTMIGRRVVVTGATSGIGLAACRQLAGLGASVILVARNQNKADTVCEEIRKFWASQVPPVTSVSLHVELCDMSLIREVAQLAKRLGPVDVLINNCGVLVPKGEPKAFTEGEGVEMTLATNLLSHYVLTNLITFRPAASTPSPLSTTTLPAATTPPASPDLPAQQRPRVVNVSSGGMYSTKLFPKDLSYNSPKEFDGVDAYARTKRAQVVLTDLWAEVLFSKCGAAVHCMHPGWVDTPGVEYSLPGFYKWTRRFSMLRSPDEGADTITWLASSDEVGPRATSGGFWRDRLPHPKHMSSNTTADDTVADRRMLWNNLADAAESVLAGAPEGDELREIRFQRL</sequence>
<evidence type="ECO:0000313" key="3">
    <source>
        <dbReference type="Proteomes" id="UP000051952"/>
    </source>
</evidence>
<dbReference type="InterPro" id="IPR052992">
    <property type="entry name" value="SDR_member_12"/>
</dbReference>
<feature type="region of interest" description="Disordered" evidence="1">
    <location>
        <begin position="182"/>
        <end position="208"/>
    </location>
</feature>
<dbReference type="OrthoDB" id="417891at2759"/>
<dbReference type="VEuPathDB" id="TriTrypDB:BSAL_60085"/>
<accession>A0A0S4ITL0</accession>
<dbReference type="PRINTS" id="PR00081">
    <property type="entry name" value="GDHRDH"/>
</dbReference>
<dbReference type="EMBL" id="CYKH01000263">
    <property type="protein sequence ID" value="CUF20017.1"/>
    <property type="molecule type" value="Genomic_DNA"/>
</dbReference>
<reference evidence="3" key="1">
    <citation type="submission" date="2015-09" db="EMBL/GenBank/DDBJ databases">
        <authorList>
            <consortium name="Pathogen Informatics"/>
        </authorList>
    </citation>
    <scope>NUCLEOTIDE SEQUENCE [LARGE SCALE GENOMIC DNA]</scope>
    <source>
        <strain evidence="3">Lake Konstanz</strain>
    </source>
</reference>
<name>A0A0S4ITL0_BODSA</name>
<dbReference type="PANTHER" id="PTHR44656:SF7">
    <property type="entry name" value="DEHYDROGENASE_REDUCTASE SDR FAMILY MEMBER 12"/>
    <property type="match status" value="1"/>
</dbReference>
<evidence type="ECO:0000256" key="1">
    <source>
        <dbReference type="SAM" id="MobiDB-lite"/>
    </source>
</evidence>
<dbReference type="OMA" id="QFAKAHT"/>
<dbReference type="AlphaFoldDB" id="A0A0S4ITL0"/>
<dbReference type="PANTHER" id="PTHR44656">
    <property type="entry name" value="DEHYDROGENASE/REDUCTASE SDR FAMILY MEMBER 12"/>
    <property type="match status" value="1"/>
</dbReference>
<feature type="region of interest" description="Disordered" evidence="1">
    <location>
        <begin position="325"/>
        <end position="345"/>
    </location>
</feature>
<evidence type="ECO:0000313" key="2">
    <source>
        <dbReference type="EMBL" id="CUF20017.1"/>
    </source>
</evidence>
<proteinExistence type="predicted"/>
<organism evidence="2 3">
    <name type="scientific">Bodo saltans</name>
    <name type="common">Flagellated protozoan</name>
    <dbReference type="NCBI Taxonomy" id="75058"/>
    <lineage>
        <taxon>Eukaryota</taxon>
        <taxon>Discoba</taxon>
        <taxon>Euglenozoa</taxon>
        <taxon>Kinetoplastea</taxon>
        <taxon>Metakinetoplastina</taxon>
        <taxon>Eubodonida</taxon>
        <taxon>Bodonidae</taxon>
        <taxon>Bodo</taxon>
    </lineage>
</organism>